<dbReference type="InterPro" id="IPR004513">
    <property type="entry name" value="FtsX"/>
</dbReference>
<dbReference type="eggNOG" id="COG2177">
    <property type="taxonomic scope" value="Bacteria"/>
</dbReference>
<dbReference type="EMBL" id="JRTT01000028">
    <property type="protein sequence ID" value="KHD75343.1"/>
    <property type="molecule type" value="Genomic_DNA"/>
</dbReference>
<reference evidence="2 3" key="1">
    <citation type="submission" date="2014-10" db="EMBL/GenBank/DDBJ databases">
        <title>Draft genome sequence of Actinoplanes utahensis NRRL 12052.</title>
        <authorList>
            <person name="Velasco-Bucheli B."/>
            <person name="del Cerro C."/>
            <person name="Hormigo D."/>
            <person name="Garcia J.L."/>
            <person name="Acebal C."/>
            <person name="Arroyo M."/>
            <person name="de la Mata I."/>
        </authorList>
    </citation>
    <scope>NUCLEOTIDE SEQUENCE [LARGE SCALE GENOMIC DNA]</scope>
    <source>
        <strain evidence="2 3">NRRL 12052</strain>
    </source>
</reference>
<dbReference type="AlphaFoldDB" id="A0A0A6UJW8"/>
<dbReference type="Gene3D" id="3.30.70.3040">
    <property type="match status" value="1"/>
</dbReference>
<gene>
    <name evidence="2" type="ORF">MB27_23145</name>
</gene>
<evidence type="ECO:0000313" key="3">
    <source>
        <dbReference type="Proteomes" id="UP000054537"/>
    </source>
</evidence>
<dbReference type="PANTHER" id="PTHR47755">
    <property type="entry name" value="CELL DIVISION PROTEIN FTSX"/>
    <property type="match status" value="1"/>
</dbReference>
<protein>
    <recommendedName>
        <fullName evidence="1">FtsX extracellular domain-containing protein</fullName>
    </recommendedName>
</protein>
<dbReference type="GO" id="GO:0051301">
    <property type="term" value="P:cell division"/>
    <property type="evidence" value="ECO:0007669"/>
    <property type="project" value="InterPro"/>
</dbReference>
<dbReference type="GO" id="GO:0016020">
    <property type="term" value="C:membrane"/>
    <property type="evidence" value="ECO:0007669"/>
    <property type="project" value="InterPro"/>
</dbReference>
<proteinExistence type="predicted"/>
<organism evidence="2 3">
    <name type="scientific">Actinoplanes utahensis</name>
    <dbReference type="NCBI Taxonomy" id="1869"/>
    <lineage>
        <taxon>Bacteria</taxon>
        <taxon>Bacillati</taxon>
        <taxon>Actinomycetota</taxon>
        <taxon>Actinomycetes</taxon>
        <taxon>Micromonosporales</taxon>
        <taxon>Micromonosporaceae</taxon>
        <taxon>Actinoplanes</taxon>
    </lineage>
</organism>
<dbReference type="STRING" id="1869.MB27_23145"/>
<dbReference type="Proteomes" id="UP000054537">
    <property type="component" value="Unassembled WGS sequence"/>
</dbReference>
<comment type="caution">
    <text evidence="2">The sequence shown here is derived from an EMBL/GenBank/DDBJ whole genome shotgun (WGS) entry which is preliminary data.</text>
</comment>
<sequence>MVTLAGCGLFEESADERLARELDQHATFTVFMDDEATERQKSDVRAWLEKRPGITEITFEDRAAAAAKARKLFADEPEFLEYLNEDTLPESFRLRLENSAATREIRDTAAGKELEALPGVRQVVYPCTSVEECRKDNPFWPSPSPAQSAGGR</sequence>
<feature type="domain" description="FtsX extracellular" evidence="1">
    <location>
        <begin position="28"/>
        <end position="123"/>
    </location>
</feature>
<dbReference type="Pfam" id="PF18075">
    <property type="entry name" value="FtsX_ECD"/>
    <property type="match status" value="1"/>
</dbReference>
<dbReference type="PANTHER" id="PTHR47755:SF1">
    <property type="entry name" value="CELL DIVISION PROTEIN FTSX"/>
    <property type="match status" value="1"/>
</dbReference>
<keyword evidence="3" id="KW-1185">Reference proteome</keyword>
<dbReference type="InterPro" id="IPR040690">
    <property type="entry name" value="FtsX_ECD"/>
</dbReference>
<accession>A0A0A6UJW8</accession>
<evidence type="ECO:0000259" key="1">
    <source>
        <dbReference type="Pfam" id="PF18075"/>
    </source>
</evidence>
<evidence type="ECO:0000313" key="2">
    <source>
        <dbReference type="EMBL" id="KHD75343.1"/>
    </source>
</evidence>
<name>A0A0A6UJW8_ACTUT</name>